<dbReference type="EMBL" id="JAETWB010000003">
    <property type="protein sequence ID" value="MBL6078395.1"/>
    <property type="molecule type" value="Genomic_DNA"/>
</dbReference>
<dbReference type="InterPro" id="IPR000620">
    <property type="entry name" value="EamA_dom"/>
</dbReference>
<evidence type="ECO:0000313" key="8">
    <source>
        <dbReference type="EMBL" id="MBL6078395.1"/>
    </source>
</evidence>
<evidence type="ECO:0000256" key="1">
    <source>
        <dbReference type="ARBA" id="ARBA00004141"/>
    </source>
</evidence>
<comment type="similarity">
    <text evidence="2">Belongs to the EamA transporter family.</text>
</comment>
<feature type="transmembrane region" description="Helical" evidence="6">
    <location>
        <begin position="263"/>
        <end position="280"/>
    </location>
</feature>
<feature type="domain" description="EamA" evidence="7">
    <location>
        <begin position="3"/>
        <end position="133"/>
    </location>
</feature>
<protein>
    <submittedName>
        <fullName evidence="8">DMT family transporter</fullName>
    </submittedName>
</protein>
<feature type="transmembrane region" description="Helical" evidence="6">
    <location>
        <begin position="238"/>
        <end position="257"/>
    </location>
</feature>
<feature type="transmembrane region" description="Helical" evidence="6">
    <location>
        <begin position="90"/>
        <end position="110"/>
    </location>
</feature>
<keyword evidence="5 6" id="KW-0472">Membrane</keyword>
<evidence type="ECO:0000256" key="2">
    <source>
        <dbReference type="ARBA" id="ARBA00007362"/>
    </source>
</evidence>
<evidence type="ECO:0000256" key="4">
    <source>
        <dbReference type="ARBA" id="ARBA00022989"/>
    </source>
</evidence>
<keyword evidence="3 6" id="KW-0812">Transmembrane</keyword>
<feature type="transmembrane region" description="Helical" evidence="6">
    <location>
        <begin position="63"/>
        <end position="84"/>
    </location>
</feature>
<proteinExistence type="inferred from homology"/>
<evidence type="ECO:0000259" key="7">
    <source>
        <dbReference type="Pfam" id="PF00892"/>
    </source>
</evidence>
<name>A0ABS1U133_9PROT</name>
<feature type="transmembrane region" description="Helical" evidence="6">
    <location>
        <begin position="147"/>
        <end position="167"/>
    </location>
</feature>
<reference evidence="8 9" key="1">
    <citation type="submission" date="2021-01" db="EMBL/GenBank/DDBJ databases">
        <title>Belnapia mucosa sp. nov. and Belnapia arida sp. nov., isolated from the Tabernas Desert (Almeria, Spain).</title>
        <authorList>
            <person name="Molina-Menor E."/>
            <person name="Vidal-Verdu A."/>
            <person name="Calonge A."/>
            <person name="Satari L."/>
            <person name="Pereto J."/>
            <person name="Porcar M."/>
        </authorList>
    </citation>
    <scope>NUCLEOTIDE SEQUENCE [LARGE SCALE GENOMIC DNA]</scope>
    <source>
        <strain evidence="8 9">T18</strain>
    </source>
</reference>
<evidence type="ECO:0000313" key="9">
    <source>
        <dbReference type="Proteomes" id="UP000660885"/>
    </source>
</evidence>
<gene>
    <name evidence="8" type="ORF">JMJ56_10290</name>
</gene>
<dbReference type="PANTHER" id="PTHR32322">
    <property type="entry name" value="INNER MEMBRANE TRANSPORTER"/>
    <property type="match status" value="1"/>
</dbReference>
<feature type="transmembrane region" description="Helical" evidence="6">
    <location>
        <begin position="29"/>
        <end position="51"/>
    </location>
</feature>
<feature type="transmembrane region" description="Helical" evidence="6">
    <location>
        <begin position="174"/>
        <end position="195"/>
    </location>
</feature>
<feature type="transmembrane region" description="Helical" evidence="6">
    <location>
        <begin position="117"/>
        <end position="135"/>
    </location>
</feature>
<evidence type="ECO:0000256" key="5">
    <source>
        <dbReference type="ARBA" id="ARBA00023136"/>
    </source>
</evidence>
<keyword evidence="9" id="KW-1185">Reference proteome</keyword>
<comment type="subcellular location">
    <subcellularLocation>
        <location evidence="1">Membrane</location>
        <topology evidence="1">Multi-pass membrane protein</topology>
    </subcellularLocation>
</comment>
<dbReference type="Proteomes" id="UP000660885">
    <property type="component" value="Unassembled WGS sequence"/>
</dbReference>
<dbReference type="RefSeq" id="WP_202831541.1">
    <property type="nucleotide sequence ID" value="NZ_JAETWB010000003.1"/>
</dbReference>
<dbReference type="SUPFAM" id="SSF103481">
    <property type="entry name" value="Multidrug resistance efflux transporter EmrE"/>
    <property type="match status" value="2"/>
</dbReference>
<dbReference type="InterPro" id="IPR037185">
    <property type="entry name" value="EmrE-like"/>
</dbReference>
<comment type="caution">
    <text evidence="8">The sequence shown here is derived from an EMBL/GenBank/DDBJ whole genome shotgun (WGS) entry which is preliminary data.</text>
</comment>
<accession>A0ABS1U133</accession>
<evidence type="ECO:0000256" key="6">
    <source>
        <dbReference type="SAM" id="Phobius"/>
    </source>
</evidence>
<keyword evidence="4 6" id="KW-1133">Transmembrane helix</keyword>
<dbReference type="PANTHER" id="PTHR32322:SF2">
    <property type="entry name" value="EAMA DOMAIN-CONTAINING PROTEIN"/>
    <property type="match status" value="1"/>
</dbReference>
<sequence>MAGFGLGLLFVLIWASAFTAIKGLVPEWPPLWALAIRFCLVALLLGGVLAWRGLRWPGRRDGARLGAMGLFGSAGYLAGAWLAALTLPSGLVALLSSTAPLFVALGEAIFLGRRVPALAWAGLALGWLGVAVLGAGRGAAGFELHGVLLALGGALSQAAGILIFAPARGRVDAWTANAVQAAVAALALILLASLVETRLPGTPSPVAIFSLAYGVLVVGIGGYALYFTMLKRLPPATAAALQLLAPPVAALLGWALLGEVLGWTDVAGGLVTLAGLALLFRARAS</sequence>
<dbReference type="Pfam" id="PF00892">
    <property type="entry name" value="EamA"/>
    <property type="match status" value="2"/>
</dbReference>
<feature type="transmembrane region" description="Helical" evidence="6">
    <location>
        <begin position="207"/>
        <end position="226"/>
    </location>
</feature>
<feature type="domain" description="EamA" evidence="7">
    <location>
        <begin position="146"/>
        <end position="280"/>
    </location>
</feature>
<evidence type="ECO:0000256" key="3">
    <source>
        <dbReference type="ARBA" id="ARBA00022692"/>
    </source>
</evidence>
<dbReference type="InterPro" id="IPR050638">
    <property type="entry name" value="AA-Vitamin_Transporters"/>
</dbReference>
<organism evidence="8 9">
    <name type="scientific">Belnapia arida</name>
    <dbReference type="NCBI Taxonomy" id="2804533"/>
    <lineage>
        <taxon>Bacteria</taxon>
        <taxon>Pseudomonadati</taxon>
        <taxon>Pseudomonadota</taxon>
        <taxon>Alphaproteobacteria</taxon>
        <taxon>Acetobacterales</taxon>
        <taxon>Roseomonadaceae</taxon>
        <taxon>Belnapia</taxon>
    </lineage>
</organism>